<evidence type="ECO:0000259" key="13">
    <source>
        <dbReference type="PROSITE" id="PS50880"/>
    </source>
</evidence>
<dbReference type="SUPFAM" id="SSF56719">
    <property type="entry name" value="Type II DNA topoisomerase"/>
    <property type="match status" value="1"/>
</dbReference>
<evidence type="ECO:0000256" key="7">
    <source>
        <dbReference type="ARBA" id="ARBA00022840"/>
    </source>
</evidence>
<proteinExistence type="inferred from homology"/>
<organism evidence="14 15">
    <name type="scientific">Planctomyces bekefii</name>
    <dbReference type="NCBI Taxonomy" id="1653850"/>
    <lineage>
        <taxon>Bacteria</taxon>
        <taxon>Pseudomonadati</taxon>
        <taxon>Planctomycetota</taxon>
        <taxon>Planctomycetia</taxon>
        <taxon>Planctomycetales</taxon>
        <taxon>Planctomycetaceae</taxon>
        <taxon>Planctomyces</taxon>
    </lineage>
</organism>
<feature type="domain" description="Toprim" evidence="13">
    <location>
        <begin position="461"/>
        <end position="578"/>
    </location>
</feature>
<keyword evidence="5" id="KW-0479">Metal-binding</keyword>
<dbReference type="Pfam" id="PF00204">
    <property type="entry name" value="DNA_gyraseB"/>
    <property type="match status" value="1"/>
</dbReference>
<evidence type="ECO:0000256" key="6">
    <source>
        <dbReference type="ARBA" id="ARBA00022741"/>
    </source>
</evidence>
<evidence type="ECO:0000256" key="10">
    <source>
        <dbReference type="ARBA" id="ARBA00023125"/>
    </source>
</evidence>
<dbReference type="GO" id="GO:0046872">
    <property type="term" value="F:metal ion binding"/>
    <property type="evidence" value="ECO:0007669"/>
    <property type="project" value="UniProtKB-KW"/>
</dbReference>
<dbReference type="InterPro" id="IPR014721">
    <property type="entry name" value="Ribsml_uS5_D2-typ_fold_subgr"/>
</dbReference>
<dbReference type="InterPro" id="IPR013759">
    <property type="entry name" value="Topo_IIA_B_C"/>
</dbReference>
<dbReference type="PROSITE" id="PS00177">
    <property type="entry name" value="TOPOISOMERASE_II"/>
    <property type="match status" value="1"/>
</dbReference>
<dbReference type="Gene3D" id="3.40.50.670">
    <property type="match status" value="2"/>
</dbReference>
<accession>A0A5C6M6B2</accession>
<dbReference type="PRINTS" id="PR00418">
    <property type="entry name" value="TPI2FAMILY"/>
</dbReference>
<keyword evidence="9" id="KW-0799">Topoisomerase</keyword>
<dbReference type="NCBIfam" id="NF011501">
    <property type="entry name" value="PRK14939.1"/>
    <property type="match status" value="1"/>
</dbReference>
<dbReference type="InterPro" id="IPR006171">
    <property type="entry name" value="TOPRIM_dom"/>
</dbReference>
<keyword evidence="7" id="KW-0067">ATP-binding</keyword>
<dbReference type="SUPFAM" id="SSF55874">
    <property type="entry name" value="ATPase domain of HSP90 chaperone/DNA topoisomerase II/histidine kinase"/>
    <property type="match status" value="1"/>
</dbReference>
<dbReference type="NCBIfam" id="NF004189">
    <property type="entry name" value="PRK05644.1"/>
    <property type="match status" value="1"/>
</dbReference>
<name>A0A5C6M6B2_9PLAN</name>
<comment type="caution">
    <text evidence="14">The sequence shown here is derived from an EMBL/GenBank/DDBJ whole genome shotgun (WGS) entry which is preliminary data.</text>
</comment>
<dbReference type="Pfam" id="PF02518">
    <property type="entry name" value="HATPase_c"/>
    <property type="match status" value="1"/>
</dbReference>
<dbReference type="PANTHER" id="PTHR45866">
    <property type="entry name" value="DNA GYRASE/TOPOISOMERASE SUBUNIT B"/>
    <property type="match status" value="1"/>
</dbReference>
<feature type="region of interest" description="Disordered" evidence="12">
    <location>
        <begin position="1"/>
        <end position="31"/>
    </location>
</feature>
<dbReference type="CDD" id="cd00822">
    <property type="entry name" value="TopoII_Trans_DNA_gyrase"/>
    <property type="match status" value="1"/>
</dbReference>
<dbReference type="InterPro" id="IPR013760">
    <property type="entry name" value="Topo_IIA-like_dom_sf"/>
</dbReference>
<dbReference type="SMART" id="SM00387">
    <property type="entry name" value="HATPase_c"/>
    <property type="match status" value="1"/>
</dbReference>
<dbReference type="Pfam" id="PF01751">
    <property type="entry name" value="Toprim"/>
    <property type="match status" value="1"/>
</dbReference>
<evidence type="ECO:0000256" key="1">
    <source>
        <dbReference type="ARBA" id="ARBA00000185"/>
    </source>
</evidence>
<evidence type="ECO:0000256" key="2">
    <source>
        <dbReference type="ARBA" id="ARBA00001946"/>
    </source>
</evidence>
<evidence type="ECO:0000313" key="15">
    <source>
        <dbReference type="Proteomes" id="UP000321083"/>
    </source>
</evidence>
<comment type="similarity">
    <text evidence="3">Belongs to the type II topoisomerase GyrB family.</text>
</comment>
<dbReference type="Gene3D" id="3.30.230.10">
    <property type="match status" value="1"/>
</dbReference>
<evidence type="ECO:0000256" key="11">
    <source>
        <dbReference type="ARBA" id="ARBA00023235"/>
    </source>
</evidence>
<dbReference type="InterPro" id="IPR002288">
    <property type="entry name" value="DNA_gyrase_B_C"/>
</dbReference>
<dbReference type="PROSITE" id="PS50880">
    <property type="entry name" value="TOPRIM"/>
    <property type="match status" value="1"/>
</dbReference>
<dbReference type="InterPro" id="IPR000565">
    <property type="entry name" value="Topo_IIA_B"/>
</dbReference>
<dbReference type="EC" id="5.6.2.2" evidence="4"/>
<gene>
    <name evidence="14" type="primary">gyrB</name>
    <name evidence="14" type="ORF">E3A20_11160</name>
</gene>
<evidence type="ECO:0000256" key="3">
    <source>
        <dbReference type="ARBA" id="ARBA00010708"/>
    </source>
</evidence>
<evidence type="ECO:0000256" key="4">
    <source>
        <dbReference type="ARBA" id="ARBA00012895"/>
    </source>
</evidence>
<evidence type="ECO:0000256" key="9">
    <source>
        <dbReference type="ARBA" id="ARBA00023029"/>
    </source>
</evidence>
<evidence type="ECO:0000256" key="8">
    <source>
        <dbReference type="ARBA" id="ARBA00022842"/>
    </source>
</evidence>
<dbReference type="FunFam" id="3.30.230.10:FF:000005">
    <property type="entry name" value="DNA gyrase subunit B"/>
    <property type="match status" value="1"/>
</dbReference>
<keyword evidence="6" id="KW-0547">Nucleotide-binding</keyword>
<dbReference type="SUPFAM" id="SSF54211">
    <property type="entry name" value="Ribosomal protein S5 domain 2-like"/>
    <property type="match status" value="1"/>
</dbReference>
<dbReference type="InterPro" id="IPR013506">
    <property type="entry name" value="Topo_IIA_bsu_dom2"/>
</dbReference>
<keyword evidence="15" id="KW-1185">Reference proteome</keyword>
<reference evidence="14 15" key="1">
    <citation type="submission" date="2019-08" db="EMBL/GenBank/DDBJ databases">
        <title>100 year-old enigma solved: identification of Planctomyces bekefii, the type genus and species of the phylum Planctomycetes.</title>
        <authorList>
            <person name="Svetlana D.N."/>
            <person name="Overmann J."/>
        </authorList>
    </citation>
    <scope>NUCLEOTIDE SEQUENCE [LARGE SCALE GENOMIC DNA]</scope>
    <source>
        <strain evidence="14">Phe10_nw2017</strain>
    </source>
</reference>
<reference evidence="14 15" key="2">
    <citation type="submission" date="2019-08" db="EMBL/GenBank/DDBJ databases">
        <authorList>
            <person name="Henke P."/>
        </authorList>
    </citation>
    <scope>NUCLEOTIDE SEQUENCE [LARGE SCALE GENOMIC DNA]</scope>
    <source>
        <strain evidence="14">Phe10_nw2017</strain>
    </source>
</reference>
<dbReference type="InterPro" id="IPR001241">
    <property type="entry name" value="Topo_IIA"/>
</dbReference>
<keyword evidence="11 14" id="KW-0413">Isomerase</keyword>
<dbReference type="InterPro" id="IPR003594">
    <property type="entry name" value="HATPase_dom"/>
</dbReference>
<dbReference type="GO" id="GO:0006265">
    <property type="term" value="P:DNA topological change"/>
    <property type="evidence" value="ECO:0007669"/>
    <property type="project" value="InterPro"/>
</dbReference>
<dbReference type="GO" id="GO:0005524">
    <property type="term" value="F:ATP binding"/>
    <property type="evidence" value="ECO:0007669"/>
    <property type="project" value="UniProtKB-KW"/>
</dbReference>
<keyword evidence="10" id="KW-0238">DNA-binding</keyword>
<evidence type="ECO:0000313" key="14">
    <source>
        <dbReference type="EMBL" id="TWW09757.1"/>
    </source>
</evidence>
<dbReference type="SMART" id="SM00433">
    <property type="entry name" value="TOP2c"/>
    <property type="match status" value="1"/>
</dbReference>
<evidence type="ECO:0000256" key="5">
    <source>
        <dbReference type="ARBA" id="ARBA00022723"/>
    </source>
</evidence>
<dbReference type="Pfam" id="PF00986">
    <property type="entry name" value="DNA_gyraseB_C"/>
    <property type="match status" value="1"/>
</dbReference>
<dbReference type="EMBL" id="SRHE01000186">
    <property type="protein sequence ID" value="TWW09757.1"/>
    <property type="molecule type" value="Genomic_DNA"/>
</dbReference>
<protein>
    <recommendedName>
        <fullName evidence="4">DNA topoisomerase (ATP-hydrolyzing)</fullName>
        <ecNumber evidence="4">5.6.2.2</ecNumber>
    </recommendedName>
</protein>
<dbReference type="PRINTS" id="PR01159">
    <property type="entry name" value="DNAGYRASEB"/>
</dbReference>
<dbReference type="FunFam" id="3.40.50.670:FF:000001">
    <property type="entry name" value="DNA topoisomerase 2"/>
    <property type="match status" value="1"/>
</dbReference>
<keyword evidence="8" id="KW-0460">Magnesium</keyword>
<dbReference type="GO" id="GO:0003918">
    <property type="term" value="F:DNA topoisomerase type II (double strand cut, ATP-hydrolyzing) activity"/>
    <property type="evidence" value="ECO:0007669"/>
    <property type="project" value="UniProtKB-EC"/>
</dbReference>
<dbReference type="GO" id="GO:0003677">
    <property type="term" value="F:DNA binding"/>
    <property type="evidence" value="ECO:0007669"/>
    <property type="project" value="UniProtKB-KW"/>
</dbReference>
<dbReference type="InterPro" id="IPR036890">
    <property type="entry name" value="HATPase_C_sf"/>
</dbReference>
<comment type="catalytic activity">
    <reaction evidence="1">
        <text>ATP-dependent breakage, passage and rejoining of double-stranded DNA.</text>
        <dbReference type="EC" id="5.6.2.2"/>
    </reaction>
</comment>
<dbReference type="Gene3D" id="3.30.565.10">
    <property type="entry name" value="Histidine kinase-like ATPase, C-terminal domain"/>
    <property type="match status" value="1"/>
</dbReference>
<comment type="cofactor">
    <cofactor evidence="2">
        <name>Mg(2+)</name>
        <dbReference type="ChEBI" id="CHEBI:18420"/>
    </cofactor>
</comment>
<sequence length="867" mass="95670">MEEGKIVTSTSESSEQPSEQPSAVSSEGAAAAGAPSVAEAALAAAAQDTYGADEIQHLKGVEGIRTRPAMYIGDTGSPGLHHLVYEVVDNSIDEAVNGYASEIEVQINIDESVSIVDNGRGIPVDTVKGDGRSALEVVLTEIHAGGKFNRESGYRVGTGGLHGVGITAVNALSSWLRAEIRRQGSTWVMDFEKGRATSSLRQLGRADSTGTRLSFLPDATIFSETKYSFDTLTRRMRELAFLTPGIRITIRDERSGQSETFHFEDGLVEFVRYLNRTQTPVTADVFRTVGEQDGVVVEAAMQYNDGYTENVLTFANNIFNPDGGTHLSGFRTALTRTMNNYAKAGNLFKEVTPVGEDFREGLTAIVSVRVPDPKFTSQNKVKLTNAEVEGAVQIVIGNAFTRYLEENPSIAKKLVAKAIMAAEAREAARKSRDMVRRKGALTTGGLPEKLRDCRSRDLESTELYLVEGDSAGGSADTGRDSSIQAILPLRGKILNVEKAQLVKVLDNNEISNLFRAVGLSPSAGDEEMDISKRRYGKIILMTDADVDGSHIRTLLLTFLFRHMRPLVQNGHVYIAQPPLFRVTQKKQIRYVQTAPQMMAELISLGMTGTRLSVRADGTVFEGENLQKMVNLAERMEQPLELLERRGVDIRYLLRFTGSEKSRLPRYRVLYADTERWFMERDEAESFVRGLQPVDSAASETAVADAVAATAAAAGGSSVAPIRTTTAQLVDLHEVRTLNECFAQLKDYGFFIPDFTPAEVRNAEPVYPFLLQREDDRVLMQSLRELLEELRRLGKKGLSVTRFKGLGEMNSEELWDTSMDPEKRTLLQVRMEDAAAADEIFRVLMGDAVEPRREFIEKHALDVKELDI</sequence>
<dbReference type="AlphaFoldDB" id="A0A5C6M6B2"/>
<dbReference type="PANTHER" id="PTHR45866:SF1">
    <property type="entry name" value="DNA GYRASE SUBUNIT B, MITOCHONDRIAL"/>
    <property type="match status" value="1"/>
</dbReference>
<evidence type="ECO:0000256" key="12">
    <source>
        <dbReference type="SAM" id="MobiDB-lite"/>
    </source>
</evidence>
<dbReference type="Proteomes" id="UP000321083">
    <property type="component" value="Unassembled WGS sequence"/>
</dbReference>
<dbReference type="InterPro" id="IPR020568">
    <property type="entry name" value="Ribosomal_Su5_D2-typ_SF"/>
</dbReference>
<feature type="compositionally biased region" description="Low complexity" evidence="12">
    <location>
        <begin position="7"/>
        <end position="31"/>
    </location>
</feature>
<dbReference type="InterPro" id="IPR018522">
    <property type="entry name" value="TopoIIA_CS"/>
</dbReference>
<dbReference type="CDD" id="cd16928">
    <property type="entry name" value="HATPase_GyrB-like"/>
    <property type="match status" value="1"/>
</dbReference>